<evidence type="ECO:0000256" key="1">
    <source>
        <dbReference type="SAM" id="MobiDB-lite"/>
    </source>
</evidence>
<feature type="compositionally biased region" description="Polar residues" evidence="1">
    <location>
        <begin position="136"/>
        <end position="145"/>
    </location>
</feature>
<feature type="region of interest" description="Disordered" evidence="1">
    <location>
        <begin position="26"/>
        <end position="62"/>
    </location>
</feature>
<feature type="compositionally biased region" description="Polar residues" evidence="1">
    <location>
        <begin position="112"/>
        <end position="121"/>
    </location>
</feature>
<dbReference type="AlphaFoldDB" id="A0A9P6NSM7"/>
<name>A0A9P6NSM7_9BASI</name>
<reference evidence="2" key="1">
    <citation type="submission" date="2013-11" db="EMBL/GenBank/DDBJ databases">
        <title>Genome sequence of the fusiform rust pathogen reveals effectors for host alternation and coevolution with pine.</title>
        <authorList>
            <consortium name="DOE Joint Genome Institute"/>
            <person name="Smith K."/>
            <person name="Pendleton A."/>
            <person name="Kubisiak T."/>
            <person name="Anderson C."/>
            <person name="Salamov A."/>
            <person name="Aerts A."/>
            <person name="Riley R."/>
            <person name="Clum A."/>
            <person name="Lindquist E."/>
            <person name="Ence D."/>
            <person name="Campbell M."/>
            <person name="Kronenberg Z."/>
            <person name="Feau N."/>
            <person name="Dhillon B."/>
            <person name="Hamelin R."/>
            <person name="Burleigh J."/>
            <person name="Smith J."/>
            <person name="Yandell M."/>
            <person name="Nelson C."/>
            <person name="Grigoriev I."/>
            <person name="Davis J."/>
        </authorList>
    </citation>
    <scope>NUCLEOTIDE SEQUENCE</scope>
    <source>
        <strain evidence="2">G11</strain>
    </source>
</reference>
<dbReference type="Proteomes" id="UP000886653">
    <property type="component" value="Unassembled WGS sequence"/>
</dbReference>
<feature type="region of interest" description="Disordered" evidence="1">
    <location>
        <begin position="357"/>
        <end position="380"/>
    </location>
</feature>
<feature type="compositionally biased region" description="Acidic residues" evidence="1">
    <location>
        <begin position="403"/>
        <end position="416"/>
    </location>
</feature>
<feature type="compositionally biased region" description="Polar residues" evidence="1">
    <location>
        <begin position="78"/>
        <end position="101"/>
    </location>
</feature>
<dbReference type="EMBL" id="MU167233">
    <property type="protein sequence ID" value="KAG0148790.1"/>
    <property type="molecule type" value="Genomic_DNA"/>
</dbReference>
<feature type="compositionally biased region" description="Low complexity" evidence="1">
    <location>
        <begin position="226"/>
        <end position="239"/>
    </location>
</feature>
<feature type="region of interest" description="Disordered" evidence="1">
    <location>
        <begin position="76"/>
        <end position="272"/>
    </location>
</feature>
<feature type="compositionally biased region" description="Low complexity" evidence="1">
    <location>
        <begin position="357"/>
        <end position="374"/>
    </location>
</feature>
<sequence>MFSTLAPNQPYSHPLPSFSSPNLGSSQLDFFGSSSQPHLRPLPTDHPPAVARRPPPRSSSKAGLAKLFSFSWAKKKSSNNVESDINSAPSFPTLPGQTSSRPAIVISVPNRGPSSSDQTKFSKVPLRSPPLKPSHPLTSMSSFSIDSLEHPGKDSGVKQQKLYRPLQRKANLKHQRSLGSLTHPFHQAQHAFSDRTPLPLVPERDTSIGHSDGNQLPRGTIRELPSQNSNSSVYSQTSSGISFNHSTHPVPPSVASSRKYERKDPSGSVPNHAVPAHVRLERKLLHVASFDRTHPVTVPIDMLARPRPANRMFAPTKSGYFDPAGPARGLGYPDHLLVQSRAPSHVKLKLDLASCTSRSSDASSVSTPTGPPTSHALDDSVTALRIPASGSRLISHVPRGSLTEEEDAAAGDVDDEYFFRRTPRPAPSLKERGDRFSRRALPQTLPTTSTGAQTQDVKTPGVRRRGLPTFDFDVDPLSAARLSADLETGISATAELSSNLLLPDEMPKLPDTPPAPSLLLPHSFPSVPTRGRVGASLESDLAPPHLLVLPPTPELGAEPAAVFSLPTPTTPAIASVLVIEPVENLEFEVAHPSPEVSISSSSGLDLSPSQSSSFSSTCSDSITSFDTSESVARVTRQPTPTDSRTESLYRALILRPYKGPRASDESSKPSQDLQSAWVADEQGWSGNNGAEANAQWEAIGDEIDDTRMLESPLNRYSRVTRTMAREEGQVEELIGMAM</sequence>
<accession>A0A9P6NSM7</accession>
<feature type="region of interest" description="Disordered" evidence="1">
    <location>
        <begin position="596"/>
        <end position="648"/>
    </location>
</feature>
<feature type="compositionally biased region" description="Low complexity" evidence="1">
    <location>
        <begin position="597"/>
        <end position="628"/>
    </location>
</feature>
<organism evidence="2 3">
    <name type="scientific">Cronartium quercuum f. sp. fusiforme G11</name>
    <dbReference type="NCBI Taxonomy" id="708437"/>
    <lineage>
        <taxon>Eukaryota</taxon>
        <taxon>Fungi</taxon>
        <taxon>Dikarya</taxon>
        <taxon>Basidiomycota</taxon>
        <taxon>Pucciniomycotina</taxon>
        <taxon>Pucciniomycetes</taxon>
        <taxon>Pucciniales</taxon>
        <taxon>Coleosporiaceae</taxon>
        <taxon>Cronartium</taxon>
    </lineage>
</organism>
<comment type="caution">
    <text evidence="2">The sequence shown here is derived from an EMBL/GenBank/DDBJ whole genome shotgun (WGS) entry which is preliminary data.</text>
</comment>
<feature type="compositionally biased region" description="Low complexity" evidence="1">
    <location>
        <begin position="47"/>
        <end position="62"/>
    </location>
</feature>
<keyword evidence="3" id="KW-1185">Reference proteome</keyword>
<feature type="compositionally biased region" description="Basic and acidic residues" evidence="1">
    <location>
        <begin position="147"/>
        <end position="156"/>
    </location>
</feature>
<feature type="compositionally biased region" description="Polar residues" evidence="1">
    <location>
        <begin position="26"/>
        <end position="37"/>
    </location>
</feature>
<proteinExistence type="predicted"/>
<feature type="region of interest" description="Disordered" evidence="1">
    <location>
        <begin position="397"/>
        <end position="464"/>
    </location>
</feature>
<feature type="compositionally biased region" description="Polar residues" evidence="1">
    <location>
        <begin position="444"/>
        <end position="457"/>
    </location>
</feature>
<feature type="region of interest" description="Disordered" evidence="1">
    <location>
        <begin position="1"/>
        <end position="20"/>
    </location>
</feature>
<gene>
    <name evidence="2" type="ORF">CROQUDRAFT_654360</name>
</gene>
<protein>
    <submittedName>
        <fullName evidence="2">Uncharacterized protein</fullName>
    </submittedName>
</protein>
<evidence type="ECO:0000313" key="2">
    <source>
        <dbReference type="EMBL" id="KAG0148790.1"/>
    </source>
</evidence>
<evidence type="ECO:0000313" key="3">
    <source>
        <dbReference type="Proteomes" id="UP000886653"/>
    </source>
</evidence>
<feature type="compositionally biased region" description="Basic residues" evidence="1">
    <location>
        <begin position="166"/>
        <end position="176"/>
    </location>
</feature>